<evidence type="ECO:0000256" key="1">
    <source>
        <dbReference type="ARBA" id="ARBA00001974"/>
    </source>
</evidence>
<dbReference type="OrthoDB" id="2915840at2759"/>
<evidence type="ECO:0000256" key="6">
    <source>
        <dbReference type="ARBA" id="ARBA00022827"/>
    </source>
</evidence>
<comment type="caution">
    <text evidence="11">The sequence shown here is derived from an EMBL/GenBank/DDBJ whole genome shotgun (WGS) entry which is preliminary data.</text>
</comment>
<dbReference type="Gene3D" id="3.50.50.60">
    <property type="entry name" value="FAD/NAD(P)-binding domain"/>
    <property type="match status" value="1"/>
</dbReference>
<comment type="catalytic activity">
    <reaction evidence="10">
        <text>L-ornithine + NADH + O2 = N(5)-hydroxy-L-ornithine + NAD(+) + H2O</text>
        <dbReference type="Rhea" id="RHEA:41512"/>
        <dbReference type="ChEBI" id="CHEBI:15377"/>
        <dbReference type="ChEBI" id="CHEBI:15379"/>
        <dbReference type="ChEBI" id="CHEBI:46911"/>
        <dbReference type="ChEBI" id="CHEBI:57540"/>
        <dbReference type="ChEBI" id="CHEBI:57945"/>
        <dbReference type="ChEBI" id="CHEBI:78275"/>
        <dbReference type="EC" id="1.14.13.196"/>
    </reaction>
</comment>
<dbReference type="EMBL" id="MCFA01000137">
    <property type="protein sequence ID" value="ORY04273.1"/>
    <property type="molecule type" value="Genomic_DNA"/>
</dbReference>
<evidence type="ECO:0000256" key="3">
    <source>
        <dbReference type="ARBA" id="ARBA00007588"/>
    </source>
</evidence>
<dbReference type="GO" id="GO:0004497">
    <property type="term" value="F:monooxygenase activity"/>
    <property type="evidence" value="ECO:0007669"/>
    <property type="project" value="UniProtKB-KW"/>
</dbReference>
<dbReference type="InterPro" id="IPR025700">
    <property type="entry name" value="Lys/Orn_oxygenase"/>
</dbReference>
<reference evidence="11 12" key="1">
    <citation type="submission" date="2016-07" db="EMBL/GenBank/DDBJ databases">
        <title>Pervasive Adenine N6-methylation of Active Genes in Fungi.</title>
        <authorList>
            <consortium name="DOE Joint Genome Institute"/>
            <person name="Mondo S.J."/>
            <person name="Dannebaum R.O."/>
            <person name="Kuo R.C."/>
            <person name="Labutti K."/>
            <person name="Haridas S."/>
            <person name="Kuo A."/>
            <person name="Salamov A."/>
            <person name="Ahrendt S.R."/>
            <person name="Lipzen A."/>
            <person name="Sullivan W."/>
            <person name="Andreopoulos W.B."/>
            <person name="Clum A."/>
            <person name="Lindquist E."/>
            <person name="Daum C."/>
            <person name="Ramamoorthy G.K."/>
            <person name="Gryganskyi A."/>
            <person name="Culley D."/>
            <person name="Magnuson J.K."/>
            <person name="James T.Y."/>
            <person name="O'Malley M.A."/>
            <person name="Stajich J.E."/>
            <person name="Spatafora J.W."/>
            <person name="Visel A."/>
            <person name="Grigoriev I.V."/>
        </authorList>
    </citation>
    <scope>NUCLEOTIDE SEQUENCE [LARGE SCALE GENOMIC DNA]</scope>
    <source>
        <strain evidence="11 12">CBS 115471</strain>
    </source>
</reference>
<keyword evidence="7" id="KW-0521">NADP</keyword>
<sequence length="568" mass="63906">MGAENDLIVVGAGWFGLAAAKSYIELHPGESVLVIDAASTFGGTWSADRLYPGLKSNNLWGSYEYPDFRMSEEVYGVEEGQHIPAAVLHQYLTDFAKHFGVFERTRLNTKVDEVEPSSTGGGLVKIIGGNGETETIETKKLVLACGLTSQPNIPEYEGADKFEPSFFHAKDFCKRADTVGSSKNVVVVGGGKSGYDICYAYATEGNATVDLIIRPNGQGPVWLAQPYVTPFKRKMEEFLHTRSLTWFSPCAWGDEDGFAIPRGFLHRTGMGRLLTDNYWNHMVNDLTEANGYDDHPEVFKLKPWNPVFWTGSGIGIHNFETNFFDLVKEGKIRVHIVDVAKLDGRTVHLTDGERLETDVMICATGWRKDSPVKFKSFGEGGVWLPYSATERSTLVGKANKEVLEMFPSLKRQLVLRYQRKDEEPKRMYRFIVPPTSVKQRNLAFAGMVSTTSTALFASTQGLWISAFFDGKLSRIARTEQEVAQEIMLHTQWGKWRYPCGYGDSIPDFAFESLPYVDLLLNEIGIWNHRKRNQIAELFEPYKPWDYIGLAQEYTELHSDKSTNSKKVA</sequence>
<evidence type="ECO:0000256" key="9">
    <source>
        <dbReference type="ARBA" id="ARBA00047598"/>
    </source>
</evidence>
<dbReference type="PANTHER" id="PTHR23023">
    <property type="entry name" value="DIMETHYLANILINE MONOOXYGENASE"/>
    <property type="match status" value="1"/>
</dbReference>
<organism evidence="11 12">
    <name type="scientific">Clohesyomyces aquaticus</name>
    <dbReference type="NCBI Taxonomy" id="1231657"/>
    <lineage>
        <taxon>Eukaryota</taxon>
        <taxon>Fungi</taxon>
        <taxon>Dikarya</taxon>
        <taxon>Ascomycota</taxon>
        <taxon>Pezizomycotina</taxon>
        <taxon>Dothideomycetes</taxon>
        <taxon>Pleosporomycetidae</taxon>
        <taxon>Pleosporales</taxon>
        <taxon>Lindgomycetaceae</taxon>
        <taxon>Clohesyomyces</taxon>
    </lineage>
</organism>
<comment type="cofactor">
    <cofactor evidence="1">
        <name>FAD</name>
        <dbReference type="ChEBI" id="CHEBI:57692"/>
    </cofactor>
</comment>
<dbReference type="InterPro" id="IPR050346">
    <property type="entry name" value="FMO-like"/>
</dbReference>
<dbReference type="InterPro" id="IPR036188">
    <property type="entry name" value="FAD/NAD-bd_sf"/>
</dbReference>
<keyword evidence="12" id="KW-1185">Reference proteome</keyword>
<comment type="pathway">
    <text evidence="2">Siderophore biosynthesis.</text>
</comment>
<dbReference type="SUPFAM" id="SSF51905">
    <property type="entry name" value="FAD/NAD(P)-binding domain"/>
    <property type="match status" value="2"/>
</dbReference>
<dbReference type="AlphaFoldDB" id="A0A1Y1Z1U0"/>
<dbReference type="Pfam" id="PF13434">
    <property type="entry name" value="Lys_Orn_oxgnase"/>
    <property type="match status" value="1"/>
</dbReference>
<evidence type="ECO:0000256" key="10">
    <source>
        <dbReference type="ARBA" id="ARBA00049248"/>
    </source>
</evidence>
<evidence type="ECO:0000256" key="5">
    <source>
        <dbReference type="ARBA" id="ARBA00022630"/>
    </source>
</evidence>
<name>A0A1Y1Z1U0_9PLEO</name>
<keyword evidence="6" id="KW-0274">FAD</keyword>
<keyword evidence="11" id="KW-0503">Monooxygenase</keyword>
<evidence type="ECO:0000256" key="4">
    <source>
        <dbReference type="ARBA" id="ARBA00012881"/>
    </source>
</evidence>
<comment type="catalytic activity">
    <reaction evidence="9">
        <text>L-ornithine + NADPH + O2 = N(5)-hydroxy-L-ornithine + NADP(+) + H2O</text>
        <dbReference type="Rhea" id="RHEA:41508"/>
        <dbReference type="ChEBI" id="CHEBI:15377"/>
        <dbReference type="ChEBI" id="CHEBI:15379"/>
        <dbReference type="ChEBI" id="CHEBI:46911"/>
        <dbReference type="ChEBI" id="CHEBI:57783"/>
        <dbReference type="ChEBI" id="CHEBI:58349"/>
        <dbReference type="ChEBI" id="CHEBI:78275"/>
        <dbReference type="EC" id="1.14.13.196"/>
    </reaction>
</comment>
<evidence type="ECO:0000313" key="11">
    <source>
        <dbReference type="EMBL" id="ORY04273.1"/>
    </source>
</evidence>
<dbReference type="PRINTS" id="PR00411">
    <property type="entry name" value="PNDRDTASEI"/>
</dbReference>
<evidence type="ECO:0000256" key="7">
    <source>
        <dbReference type="ARBA" id="ARBA00022857"/>
    </source>
</evidence>
<gene>
    <name evidence="11" type="ORF">BCR34DRAFT_634203</name>
</gene>
<evidence type="ECO:0000256" key="2">
    <source>
        <dbReference type="ARBA" id="ARBA00004924"/>
    </source>
</evidence>
<protein>
    <recommendedName>
        <fullName evidence="4">L-ornithine N(5)-monooxygenase [NAD(P)H]</fullName>
        <ecNumber evidence="4">1.14.13.196</ecNumber>
    </recommendedName>
</protein>
<comment type="similarity">
    <text evidence="3">Belongs to the lysine N(6)-hydroxylase/L-ornithine N(5)-oxygenase family.</text>
</comment>
<dbReference type="EC" id="1.14.13.196" evidence="4"/>
<dbReference type="Pfam" id="PF13450">
    <property type="entry name" value="NAD_binding_8"/>
    <property type="match status" value="1"/>
</dbReference>
<proteinExistence type="inferred from homology"/>
<evidence type="ECO:0000313" key="12">
    <source>
        <dbReference type="Proteomes" id="UP000193144"/>
    </source>
</evidence>
<accession>A0A1Y1Z1U0</accession>
<evidence type="ECO:0000256" key="8">
    <source>
        <dbReference type="ARBA" id="ARBA00023002"/>
    </source>
</evidence>
<dbReference type="Proteomes" id="UP000193144">
    <property type="component" value="Unassembled WGS sequence"/>
</dbReference>
<keyword evidence="8" id="KW-0560">Oxidoreductase</keyword>
<keyword evidence="5" id="KW-0285">Flavoprotein</keyword>